<comment type="catalytic activity">
    <reaction evidence="10">
        <text>tRNA(Asp) + L-aspartate + ATP = L-aspartyl-tRNA(Asp) + AMP + diphosphate</text>
        <dbReference type="Rhea" id="RHEA:19649"/>
        <dbReference type="Rhea" id="RHEA-COMP:9660"/>
        <dbReference type="Rhea" id="RHEA-COMP:9678"/>
        <dbReference type="ChEBI" id="CHEBI:29991"/>
        <dbReference type="ChEBI" id="CHEBI:30616"/>
        <dbReference type="ChEBI" id="CHEBI:33019"/>
        <dbReference type="ChEBI" id="CHEBI:78442"/>
        <dbReference type="ChEBI" id="CHEBI:78516"/>
        <dbReference type="ChEBI" id="CHEBI:456215"/>
        <dbReference type="EC" id="6.1.1.12"/>
    </reaction>
</comment>
<evidence type="ECO:0000256" key="4">
    <source>
        <dbReference type="ARBA" id="ARBA00022490"/>
    </source>
</evidence>
<keyword evidence="7" id="KW-0067">ATP-binding</keyword>
<evidence type="ECO:0000256" key="8">
    <source>
        <dbReference type="ARBA" id="ARBA00022917"/>
    </source>
</evidence>
<dbReference type="NCBIfam" id="NF003483">
    <property type="entry name" value="PRK05159.1"/>
    <property type="match status" value="1"/>
</dbReference>
<dbReference type="Proteomes" id="UP001497392">
    <property type="component" value="Unassembled WGS sequence"/>
</dbReference>
<name>A0ABP1FUR1_9CHLO</name>
<dbReference type="SUPFAM" id="SSF50249">
    <property type="entry name" value="Nucleic acid-binding proteins"/>
    <property type="match status" value="1"/>
</dbReference>
<evidence type="ECO:0000313" key="14">
    <source>
        <dbReference type="Proteomes" id="UP001497392"/>
    </source>
</evidence>
<comment type="similarity">
    <text evidence="2">Belongs to the class-II aminoacyl-tRNA synthetase family. Type 2 subfamily.</text>
</comment>
<organism evidence="13 14">
    <name type="scientific">Coccomyxa viridis</name>
    <dbReference type="NCBI Taxonomy" id="1274662"/>
    <lineage>
        <taxon>Eukaryota</taxon>
        <taxon>Viridiplantae</taxon>
        <taxon>Chlorophyta</taxon>
        <taxon>core chlorophytes</taxon>
        <taxon>Trebouxiophyceae</taxon>
        <taxon>Trebouxiophyceae incertae sedis</taxon>
        <taxon>Coccomyxaceae</taxon>
        <taxon>Coccomyxa</taxon>
    </lineage>
</organism>
<keyword evidence="6" id="KW-0547">Nucleotide-binding</keyword>
<evidence type="ECO:0000256" key="5">
    <source>
        <dbReference type="ARBA" id="ARBA00022598"/>
    </source>
</evidence>
<comment type="subcellular location">
    <subcellularLocation>
        <location evidence="1">Cytoplasm</location>
    </subcellularLocation>
</comment>
<evidence type="ECO:0000256" key="1">
    <source>
        <dbReference type="ARBA" id="ARBA00004496"/>
    </source>
</evidence>
<proteinExistence type="inferred from homology"/>
<comment type="caution">
    <text evidence="13">The sequence shown here is derived from an EMBL/GenBank/DDBJ whole genome shotgun (WGS) entry which is preliminary data.</text>
</comment>
<keyword evidence="9" id="KW-0030">Aminoacyl-tRNA synthetase</keyword>
<evidence type="ECO:0000256" key="11">
    <source>
        <dbReference type="SAM" id="MobiDB-lite"/>
    </source>
</evidence>
<dbReference type="PROSITE" id="PS50862">
    <property type="entry name" value="AA_TRNA_LIGASE_II"/>
    <property type="match status" value="1"/>
</dbReference>
<evidence type="ECO:0000256" key="2">
    <source>
        <dbReference type="ARBA" id="ARBA00005312"/>
    </source>
</evidence>
<keyword evidence="4" id="KW-0963">Cytoplasm</keyword>
<dbReference type="InterPro" id="IPR002312">
    <property type="entry name" value="Asp/Asn-tRNA-synth_IIb"/>
</dbReference>
<sequence>MTVKVTSGNERLAKLTINGVTGEEGIRETNESKAAKKAERAAQRGKVAAPTQAEAGDPLGSQYGDTFIQSCTQGTKTYWDIDRLSEEQSGRKAVLFVDDKTVSKGMLKYATAISRESLVDVSGEVHVPETPVELKVHSIRCVSRARTLPYELTDAMRSEEELQGGDAQLATVTLETRLNKRWIELRTPANDAILAIQAAVIQLFRGALCSEGIRELQLPKTIAGAGEGGAAVYKFEYHGQEACLAQSPQLHKQMALCTNMSRVFTTGPVFRAEKSNTHRHLCEFTGLDFEMAINEHYNEVLDVMDHVFISMFNSLHKNYAQQLATIAEQLPVEPLQYLPKTLRLSFEEGMKMLQEAGFEPEELGHLTTELERELGKIVRKKYKTDFYVLYRYPLAARPFYTMPDPEDPRYSNSFDVFLRGEEIISGGQRIHDPDFLTERAKANGIPLEGLREYIDCFEDGAPPHGGLGAGLERVVMLFCGLDNIRRASLFPRDPKRLTP</sequence>
<feature type="region of interest" description="Disordered" evidence="11">
    <location>
        <begin position="41"/>
        <end position="60"/>
    </location>
</feature>
<dbReference type="InterPro" id="IPR004364">
    <property type="entry name" value="Aa-tRNA-synt_II"/>
</dbReference>
<dbReference type="NCBIfam" id="TIGR00458">
    <property type="entry name" value="aspS_nondisc"/>
    <property type="match status" value="1"/>
</dbReference>
<dbReference type="SUPFAM" id="SSF55681">
    <property type="entry name" value="Class II aaRS and biotin synthetases"/>
    <property type="match status" value="1"/>
</dbReference>
<dbReference type="PRINTS" id="PR01042">
    <property type="entry name" value="TRNASYNTHASP"/>
</dbReference>
<dbReference type="EMBL" id="CAXHTA020000006">
    <property type="protein sequence ID" value="CAL5222285.1"/>
    <property type="molecule type" value="Genomic_DNA"/>
</dbReference>
<dbReference type="InterPro" id="IPR045864">
    <property type="entry name" value="aa-tRNA-synth_II/BPL/LPL"/>
</dbReference>
<dbReference type="InterPro" id="IPR006195">
    <property type="entry name" value="aa-tRNA-synth_II"/>
</dbReference>
<keyword evidence="8" id="KW-0648">Protein biosynthesis</keyword>
<evidence type="ECO:0000256" key="10">
    <source>
        <dbReference type="ARBA" id="ARBA00047904"/>
    </source>
</evidence>
<evidence type="ECO:0000259" key="12">
    <source>
        <dbReference type="PROSITE" id="PS50862"/>
    </source>
</evidence>
<evidence type="ECO:0000256" key="3">
    <source>
        <dbReference type="ARBA" id="ARBA00012841"/>
    </source>
</evidence>
<dbReference type="Gene3D" id="2.40.50.140">
    <property type="entry name" value="Nucleic acid-binding proteins"/>
    <property type="match status" value="1"/>
</dbReference>
<protein>
    <recommendedName>
        <fullName evidence="3">aspartate--tRNA ligase</fullName>
        <ecNumber evidence="3">6.1.1.12</ecNumber>
    </recommendedName>
</protein>
<feature type="domain" description="Aminoacyl-transfer RNA synthetases class-II family profile" evidence="12">
    <location>
        <begin position="196"/>
        <end position="491"/>
    </location>
</feature>
<accession>A0ABP1FUR1</accession>
<dbReference type="PANTHER" id="PTHR43450">
    <property type="entry name" value="ASPARTYL-TRNA SYNTHETASE"/>
    <property type="match status" value="1"/>
</dbReference>
<dbReference type="PANTHER" id="PTHR43450:SF1">
    <property type="entry name" value="ASPARTATE--TRNA LIGASE, CYTOPLASMIC"/>
    <property type="match status" value="1"/>
</dbReference>
<evidence type="ECO:0000256" key="7">
    <source>
        <dbReference type="ARBA" id="ARBA00022840"/>
    </source>
</evidence>
<evidence type="ECO:0000256" key="9">
    <source>
        <dbReference type="ARBA" id="ARBA00023146"/>
    </source>
</evidence>
<evidence type="ECO:0000313" key="13">
    <source>
        <dbReference type="EMBL" id="CAL5222285.1"/>
    </source>
</evidence>
<reference evidence="13 14" key="1">
    <citation type="submission" date="2024-06" db="EMBL/GenBank/DDBJ databases">
        <authorList>
            <person name="Kraege A."/>
            <person name="Thomma B."/>
        </authorList>
    </citation>
    <scope>NUCLEOTIDE SEQUENCE [LARGE SCALE GENOMIC DNA]</scope>
</reference>
<dbReference type="CDD" id="cd00776">
    <property type="entry name" value="AsxRS_core"/>
    <property type="match status" value="1"/>
</dbReference>
<dbReference type="InterPro" id="IPR012340">
    <property type="entry name" value="NA-bd_OB-fold"/>
</dbReference>
<dbReference type="Pfam" id="PF00152">
    <property type="entry name" value="tRNA-synt_2"/>
    <property type="match status" value="1"/>
</dbReference>
<keyword evidence="5" id="KW-0436">Ligase</keyword>
<evidence type="ECO:0000256" key="6">
    <source>
        <dbReference type="ARBA" id="ARBA00022741"/>
    </source>
</evidence>
<keyword evidence="14" id="KW-1185">Reference proteome</keyword>
<gene>
    <name evidence="13" type="primary">g4624</name>
    <name evidence="13" type="ORF">VP750_LOCUS3944</name>
</gene>
<dbReference type="EC" id="6.1.1.12" evidence="3"/>
<dbReference type="Gene3D" id="3.30.930.10">
    <property type="entry name" value="Bira Bifunctional Protein, Domain 2"/>
    <property type="match status" value="1"/>
</dbReference>
<dbReference type="InterPro" id="IPR004523">
    <property type="entry name" value="Asp-tRNA_synthase_2"/>
</dbReference>